<dbReference type="STRING" id="520822.A0A195BY97"/>
<proteinExistence type="predicted"/>
<feature type="compositionally biased region" description="Basic and acidic residues" evidence="1">
    <location>
        <begin position="1441"/>
        <end position="1454"/>
    </location>
</feature>
<feature type="compositionally biased region" description="Basic and acidic residues" evidence="1">
    <location>
        <begin position="1126"/>
        <end position="1135"/>
    </location>
</feature>
<feature type="domain" description="PDZ" evidence="2">
    <location>
        <begin position="1220"/>
        <end position="1303"/>
    </location>
</feature>
<feature type="compositionally biased region" description="Basic and acidic residues" evidence="1">
    <location>
        <begin position="480"/>
        <end position="497"/>
    </location>
</feature>
<feature type="compositionally biased region" description="Basic and acidic residues" evidence="1">
    <location>
        <begin position="565"/>
        <end position="587"/>
    </location>
</feature>
<feature type="compositionally biased region" description="Basic and acidic residues" evidence="1">
    <location>
        <begin position="595"/>
        <end position="633"/>
    </location>
</feature>
<dbReference type="PANTHER" id="PTHR19964">
    <property type="entry name" value="MULTIPLE PDZ DOMAIN PROTEIN"/>
    <property type="match status" value="1"/>
</dbReference>
<feature type="compositionally biased region" description="Basic and acidic residues" evidence="1">
    <location>
        <begin position="116"/>
        <end position="141"/>
    </location>
</feature>
<dbReference type="CDD" id="cd23064">
    <property type="entry name" value="PDZ3_INAD-like"/>
    <property type="match status" value="1"/>
</dbReference>
<dbReference type="CDD" id="cd06672">
    <property type="entry name" value="PDZ8_MUPP1-PDZ7_PATJ-PDZ2_INAD-like"/>
    <property type="match status" value="1"/>
</dbReference>
<feature type="region of interest" description="Disordered" evidence="1">
    <location>
        <begin position="536"/>
        <end position="633"/>
    </location>
</feature>
<feature type="compositionally biased region" description="Low complexity" evidence="1">
    <location>
        <begin position="1087"/>
        <end position="1097"/>
    </location>
</feature>
<feature type="compositionally biased region" description="Basic and acidic residues" evidence="1">
    <location>
        <begin position="504"/>
        <end position="514"/>
    </location>
</feature>
<dbReference type="EMBL" id="KQ976396">
    <property type="protein sequence ID" value="KYM92913.1"/>
    <property type="molecule type" value="Genomic_DNA"/>
</dbReference>
<feature type="region of interest" description="Disordered" evidence="1">
    <location>
        <begin position="1018"/>
        <end position="1161"/>
    </location>
</feature>
<feature type="compositionally biased region" description="Basic and acidic residues" evidence="1">
    <location>
        <begin position="701"/>
        <end position="714"/>
    </location>
</feature>
<protein>
    <submittedName>
        <fullName evidence="3">Inactivation-no-after-potential D protein</fullName>
    </submittedName>
</protein>
<dbReference type="Gene3D" id="2.30.42.10">
    <property type="match status" value="5"/>
</dbReference>
<feature type="compositionally biased region" description="Basic and acidic residues" evidence="1">
    <location>
        <begin position="813"/>
        <end position="827"/>
    </location>
</feature>
<feature type="compositionally biased region" description="Basic and acidic residues" evidence="1">
    <location>
        <begin position="273"/>
        <end position="291"/>
    </location>
</feature>
<name>A0A195BY97_9HYME</name>
<dbReference type="InterPro" id="IPR001478">
    <property type="entry name" value="PDZ"/>
</dbReference>
<feature type="region of interest" description="Disordered" evidence="1">
    <location>
        <begin position="65"/>
        <end position="193"/>
    </location>
</feature>
<dbReference type="InterPro" id="IPR051342">
    <property type="entry name" value="PDZ_scaffold"/>
</dbReference>
<evidence type="ECO:0000313" key="3">
    <source>
        <dbReference type="EMBL" id="KYM92913.1"/>
    </source>
</evidence>
<accession>A0A195BY97</accession>
<feature type="domain" description="PDZ" evidence="2">
    <location>
        <begin position="1466"/>
        <end position="1551"/>
    </location>
</feature>
<dbReference type="Proteomes" id="UP000078540">
    <property type="component" value="Unassembled WGS sequence"/>
</dbReference>
<feature type="region of interest" description="Disordered" evidence="1">
    <location>
        <begin position="1428"/>
        <end position="1454"/>
    </location>
</feature>
<feature type="compositionally biased region" description="Low complexity" evidence="1">
    <location>
        <begin position="865"/>
        <end position="881"/>
    </location>
</feature>
<sequence length="1643" mass="183438">MTPICSPVRPAKLHHRDKRSPTRYIDVDNDVEIIHEFYPTTSKTMREETSIVSYGGTIIVETTRIPRHTKDVPTRMEKVAPKVKLKKQSSLELDRVPPVQEEPSSKSEGRTSTSRETLEKSDTSSEKGAKKKVFMEKGDSKKRSKKSGKKSIKTEQKIEEDSSRRKHEGEDFTKKDEETYRRSREERKSLKEQECIERVTEFLTRHSIPSYSDVNVGLETAELSLPEVVDEQRVKRPSAISKEEETVSLSTTIETSIVSTKRKESLKSVSEMEETKDSVRDSKLAKDIKRLSKDKKQRPTLERIAVSEIRQPEPAVQQPTKRPSSLRKKRDSFSRESSRESLLEEKKGVRIQEDVQEIFFDDTSDQMIDLLPEVQLVTARIITAEEASALRFEEAITRIEIHSPPEVHLIPETIKTKLTRAPSPEIVDALSLQLPALAKSTSESTLAEGRPSSDEDRKVSVRNLRPEILWDLSKVSDNGEKIEQMGENGRDIKERRLSRTGSEGSKRLAKDQKQEQFPFKIGSLAQPDRPELMILHEGLTEKTGSVGDVTRKESKEDDDISSEFQVRRESKGSIRVTKDLAIPREVADSAIPAQDSRREEQKEPLSRQEAKDAREARDYEQTTSSREKRSPLLEEAICKHEEDLICKEHSLEYQSQTLESQSDHLFHEIFTSSLEDLLEEVPESWTREVYEKNLDKIQHSFKETQYSPKEKRDVQTQTVQESKSTQCSPEQSVTSPCEEPPRISPFHIGQRYFQSPRREVQTQTQGENKSVQCSLDDLGDLTRGDAADQTESKSIQCIPEDISTRTSVRSRSSSREDILRSPRREVEVQTYQESKAIQCSDDELLEADQASADRPEHAHQSRPASSISRKTESSPSSSSSSPRKFPTVVFVEGKGDMTVTHREHDGDVTWSKHWGPERLVEIYREPKTSLGLSIVGGKVDLHNGGPSKTQNISGIFIKNVLPNSPAGRTGGLKIGDRIIEVDGVDLRHSTHERAVEVIQAAGNPVSLLVQSLVNLSPEHSGAVQEERDSKTRRQTIKTHTSSSSGVSPGTPTTSFRHKPPPVSPARSITPEVIQPGFEDGVLRGDSQRQSSKSSDGSTFSARRSSMKKSIRKTAPSPPVNQGILREVSEEREDHATTAITKPSQKPKYSSDESSEDEEDTRMLEGNVYTKSGIEISRRSAGNVKRTKAEIEADPEKEDEFGYTTKKVQKRYQNLGHRVLMVTLEKDRRGLGISLAGHKDRNRMAVFICGLNPKGAAHKNGGLLIGDEILEVNGYVLQGRCHLNASALIKGMAGTLFKIIVYRRSKAVDDIAVKPIVQFPPTLDDSQYGLGIMIIEGKHLAVGQGIFVSDIQEGSAAEQAGLQVGDMILAVNLDSLLGRTYDEATELLKKAEGVVKLVVCNPNENKEQKEKQKSKELKDDLLISVAQKTPQKSGTVSVTGKEPVEPEEKKVRQDPKTCKIEVSKEATIEFQKEKNQGIGFYIAGGSNTPCNGVFVLDVSPEGAAGKDGRLQLGDQILSIGNESFMEIEYDKARETVLKQAPGTITMTVFRHEKPAEEYEVEIQKKSGKGAGLCFAAFWSNKGVYVKELTAGGQAIETGKICKGDQLVAIGGLDVRDASLDDIAFHMKISNPLQMKLARYHSAKQ</sequence>
<gene>
    <name evidence="3" type="ORF">ALC53_00451</name>
</gene>
<dbReference type="Pfam" id="PF00595">
    <property type="entry name" value="PDZ"/>
    <property type="match status" value="5"/>
</dbReference>
<feature type="region of interest" description="Disordered" evidence="1">
    <location>
        <begin position="440"/>
        <end position="460"/>
    </location>
</feature>
<feature type="compositionally biased region" description="Basic and acidic residues" evidence="1">
    <location>
        <begin position="331"/>
        <end position="345"/>
    </location>
</feature>
<organism evidence="3 4">
    <name type="scientific">Atta colombica</name>
    <dbReference type="NCBI Taxonomy" id="520822"/>
    <lineage>
        <taxon>Eukaryota</taxon>
        <taxon>Metazoa</taxon>
        <taxon>Ecdysozoa</taxon>
        <taxon>Arthropoda</taxon>
        <taxon>Hexapoda</taxon>
        <taxon>Insecta</taxon>
        <taxon>Pterygota</taxon>
        <taxon>Neoptera</taxon>
        <taxon>Endopterygota</taxon>
        <taxon>Hymenoptera</taxon>
        <taxon>Apocrita</taxon>
        <taxon>Aculeata</taxon>
        <taxon>Formicoidea</taxon>
        <taxon>Formicidae</taxon>
        <taxon>Myrmicinae</taxon>
        <taxon>Atta</taxon>
    </lineage>
</organism>
<feature type="region of interest" description="Disordered" evidence="1">
    <location>
        <begin position="701"/>
        <end position="745"/>
    </location>
</feature>
<feature type="compositionally biased region" description="Polar residues" evidence="1">
    <location>
        <begin position="249"/>
        <end position="259"/>
    </location>
</feature>
<dbReference type="SMART" id="SM00228">
    <property type="entry name" value="PDZ"/>
    <property type="match status" value="5"/>
</dbReference>
<feature type="compositionally biased region" description="Polar residues" evidence="1">
    <location>
        <begin position="1428"/>
        <end position="1437"/>
    </location>
</feature>
<feature type="compositionally biased region" description="Polar residues" evidence="1">
    <location>
        <begin position="1137"/>
        <end position="1147"/>
    </location>
</feature>
<dbReference type="CDD" id="cd06671">
    <property type="entry name" value="PDZ7_MUPP1-PD6_PATJ-like"/>
    <property type="match status" value="1"/>
</dbReference>
<evidence type="ECO:0000259" key="2">
    <source>
        <dbReference type="PROSITE" id="PS50106"/>
    </source>
</evidence>
<feature type="domain" description="PDZ" evidence="2">
    <location>
        <begin position="919"/>
        <end position="1013"/>
    </location>
</feature>
<dbReference type="InterPro" id="IPR036034">
    <property type="entry name" value="PDZ_sf"/>
</dbReference>
<feature type="compositionally biased region" description="Polar residues" evidence="1">
    <location>
        <begin position="715"/>
        <end position="735"/>
    </location>
</feature>
<feature type="compositionally biased region" description="Basic and acidic residues" evidence="1">
    <location>
        <begin position="152"/>
        <end position="193"/>
    </location>
</feature>
<feature type="compositionally biased region" description="Basic and acidic residues" evidence="1">
    <location>
        <begin position="68"/>
        <end position="80"/>
    </location>
</feature>
<feature type="compositionally biased region" description="Basic residues" evidence="1">
    <location>
        <begin position="142"/>
        <end position="151"/>
    </location>
</feature>
<keyword evidence="4" id="KW-1185">Reference proteome</keyword>
<feature type="domain" description="PDZ" evidence="2">
    <location>
        <begin position="1315"/>
        <end position="1402"/>
    </location>
</feature>
<feature type="region of interest" description="Disordered" evidence="1">
    <location>
        <begin position="803"/>
        <end position="886"/>
    </location>
</feature>
<reference evidence="3 4" key="1">
    <citation type="submission" date="2015-09" db="EMBL/GenBank/DDBJ databases">
        <title>Atta colombica WGS genome.</title>
        <authorList>
            <person name="Nygaard S."/>
            <person name="Hu H."/>
            <person name="Boomsma J."/>
            <person name="Zhang G."/>
        </authorList>
    </citation>
    <scope>NUCLEOTIDE SEQUENCE [LARGE SCALE GENOMIC DNA]</scope>
    <source>
        <strain evidence="3">Treedump-2</strain>
        <tissue evidence="3">Whole body</tissue>
    </source>
</reference>
<feature type="region of interest" description="Disordered" evidence="1">
    <location>
        <begin position="480"/>
        <end position="522"/>
    </location>
</feature>
<feature type="compositionally biased region" description="Low complexity" evidence="1">
    <location>
        <begin position="1040"/>
        <end position="1054"/>
    </location>
</feature>
<evidence type="ECO:0000313" key="4">
    <source>
        <dbReference type="Proteomes" id="UP000078540"/>
    </source>
</evidence>
<dbReference type="PANTHER" id="PTHR19964:SF89">
    <property type="entry name" value="INACTIVATION-NO-AFTER-POTENTIAL D PROTEIN-LIKE PROTEIN"/>
    <property type="match status" value="1"/>
</dbReference>
<feature type="region of interest" description="Disordered" evidence="1">
    <location>
        <begin position="249"/>
        <end position="345"/>
    </location>
</feature>
<feature type="domain" description="PDZ" evidence="2">
    <location>
        <begin position="1558"/>
        <end position="1626"/>
    </location>
</feature>
<dbReference type="PROSITE" id="PS50106">
    <property type="entry name" value="PDZ"/>
    <property type="match status" value="5"/>
</dbReference>
<dbReference type="SUPFAM" id="SSF50156">
    <property type="entry name" value="PDZ domain-like"/>
    <property type="match status" value="5"/>
</dbReference>
<evidence type="ECO:0000256" key="1">
    <source>
        <dbReference type="SAM" id="MobiDB-lite"/>
    </source>
</evidence>